<evidence type="ECO:0000313" key="1">
    <source>
        <dbReference type="EMBL" id="SSC12698.1"/>
    </source>
</evidence>
<protein>
    <submittedName>
        <fullName evidence="1">Uncharacterized protein</fullName>
    </submittedName>
</protein>
<dbReference type="EMBL" id="LS974202">
    <property type="protein sequence ID" value="SSC12698.1"/>
    <property type="molecule type" value="Genomic_DNA"/>
</dbReference>
<dbReference type="AlphaFoldDB" id="A0A7Z7LEM3"/>
<organism evidence="1 2">
    <name type="scientific">Mesotoga infera</name>
    <dbReference type="NCBI Taxonomy" id="1236046"/>
    <lineage>
        <taxon>Bacteria</taxon>
        <taxon>Thermotogati</taxon>
        <taxon>Thermotogota</taxon>
        <taxon>Thermotogae</taxon>
        <taxon>Kosmotogales</taxon>
        <taxon>Kosmotogaceae</taxon>
        <taxon>Mesotoga</taxon>
    </lineage>
</organism>
<accession>A0A7Z7LEM3</accession>
<name>A0A7Z7LEM3_9BACT</name>
<keyword evidence="2" id="KW-1185">Reference proteome</keyword>
<sequence>MHFKKGLFTRKGRCTLMPLMKSVLVKMLKGSSQLQNFVADPRNELKTLRSPVEKVTMAGSFASSLSPSILISLPSLTEKENRL</sequence>
<evidence type="ECO:0000313" key="2">
    <source>
        <dbReference type="Proteomes" id="UP000250796"/>
    </source>
</evidence>
<dbReference type="Proteomes" id="UP000250796">
    <property type="component" value="Chromosome MESINF"/>
</dbReference>
<gene>
    <name evidence="1" type="ORF">MESINF_1253</name>
</gene>
<dbReference type="KEGG" id="minf:MESINF_1253"/>
<proteinExistence type="predicted"/>
<reference evidence="1 2" key="1">
    <citation type="submission" date="2017-01" db="EMBL/GenBank/DDBJ databases">
        <authorList>
            <person name="Erauso G."/>
        </authorList>
    </citation>
    <scope>NUCLEOTIDE SEQUENCE [LARGE SCALE GENOMIC DNA]</scope>
    <source>
        <strain evidence="1">MESINF1</strain>
    </source>
</reference>